<dbReference type="SMART" id="SM00239">
    <property type="entry name" value="C2"/>
    <property type="match status" value="1"/>
</dbReference>
<dbReference type="GO" id="GO:1904071">
    <property type="term" value="P:presynaptic active zone assembly"/>
    <property type="evidence" value="ECO:0007669"/>
    <property type="project" value="TreeGrafter"/>
</dbReference>
<dbReference type="GO" id="GO:0035418">
    <property type="term" value="P:protein localization to synapse"/>
    <property type="evidence" value="ECO:0007669"/>
    <property type="project" value="TreeGrafter"/>
</dbReference>
<proteinExistence type="predicted"/>
<accession>A0AAN8QWV3</accession>
<evidence type="ECO:0000313" key="2">
    <source>
        <dbReference type="EMBL" id="KAK6314616.1"/>
    </source>
</evidence>
<dbReference type="PANTHER" id="PTHR14113">
    <property type="entry name" value="PICCOLO/BASSOON"/>
    <property type="match status" value="1"/>
</dbReference>
<dbReference type="EMBL" id="JAGTTL010000012">
    <property type="protein sequence ID" value="KAK6314616.1"/>
    <property type="molecule type" value="Genomic_DNA"/>
</dbReference>
<dbReference type="GO" id="GO:0098882">
    <property type="term" value="F:structural constituent of presynaptic active zone"/>
    <property type="evidence" value="ECO:0007669"/>
    <property type="project" value="TreeGrafter"/>
</dbReference>
<feature type="domain" description="C2" evidence="1">
    <location>
        <begin position="38"/>
        <end position="163"/>
    </location>
</feature>
<dbReference type="InterPro" id="IPR052098">
    <property type="entry name" value="Presynaptic_Scaffold_Bsn/Pclo"/>
</dbReference>
<dbReference type="FunFam" id="2.60.40.150:FF:000149">
    <property type="entry name" value="Piccolo presynaptic cytomatrix protein"/>
    <property type="match status" value="1"/>
</dbReference>
<name>A0AAN8QWV3_9TELE</name>
<comment type="caution">
    <text evidence="2">The sequence shown here is derived from an EMBL/GenBank/DDBJ whole genome shotgun (WGS) entry which is preliminary data.</text>
</comment>
<dbReference type="GO" id="GO:0030424">
    <property type="term" value="C:axon"/>
    <property type="evidence" value="ECO:0007669"/>
    <property type="project" value="TreeGrafter"/>
</dbReference>
<organism evidence="2 3">
    <name type="scientific">Coregonus suidteri</name>
    <dbReference type="NCBI Taxonomy" id="861788"/>
    <lineage>
        <taxon>Eukaryota</taxon>
        <taxon>Metazoa</taxon>
        <taxon>Chordata</taxon>
        <taxon>Craniata</taxon>
        <taxon>Vertebrata</taxon>
        <taxon>Euteleostomi</taxon>
        <taxon>Actinopterygii</taxon>
        <taxon>Neopterygii</taxon>
        <taxon>Teleostei</taxon>
        <taxon>Protacanthopterygii</taxon>
        <taxon>Salmoniformes</taxon>
        <taxon>Salmonidae</taxon>
        <taxon>Coregoninae</taxon>
        <taxon>Coregonus</taxon>
    </lineage>
</organism>
<evidence type="ECO:0000259" key="1">
    <source>
        <dbReference type="PROSITE" id="PS50004"/>
    </source>
</evidence>
<gene>
    <name evidence="2" type="ORF">J4Q44_G00141450</name>
</gene>
<dbReference type="GO" id="GO:0098978">
    <property type="term" value="C:glutamatergic synapse"/>
    <property type="evidence" value="ECO:0007669"/>
    <property type="project" value="TreeGrafter"/>
</dbReference>
<dbReference type="AlphaFoldDB" id="A0AAN8QWV3"/>
<dbReference type="Pfam" id="PF00168">
    <property type="entry name" value="C2"/>
    <property type="match status" value="1"/>
</dbReference>
<dbReference type="InterPro" id="IPR000008">
    <property type="entry name" value="C2_dom"/>
</dbReference>
<dbReference type="Proteomes" id="UP001356427">
    <property type="component" value="Unassembled WGS sequence"/>
</dbReference>
<dbReference type="InterPro" id="IPR035892">
    <property type="entry name" value="C2_domain_sf"/>
</dbReference>
<dbReference type="GO" id="GO:0098982">
    <property type="term" value="C:GABA-ergic synapse"/>
    <property type="evidence" value="ECO:0007669"/>
    <property type="project" value="TreeGrafter"/>
</dbReference>
<sequence>MPVDSAIFQVPRFGKIPNGTDVMIAPMGHMDSEGKTQVMGEIKIALKKELKTEGDQLVLEILQCRNITYKFKSPDHLPDLYVKLYVVNIATQKRIIKKKTRVCRHDREPSFNETFRFCMNPTGHSLQLFLVSNGGKFIKKTLIGEAYVWLDKVDVRKRVVSWHKLLASSAQIHS</sequence>
<dbReference type="Gene3D" id="2.60.40.150">
    <property type="entry name" value="C2 domain"/>
    <property type="match status" value="1"/>
</dbReference>
<dbReference type="PROSITE" id="PS50004">
    <property type="entry name" value="C2"/>
    <property type="match status" value="1"/>
</dbReference>
<dbReference type="PANTHER" id="PTHR14113:SF11">
    <property type="entry name" value="PROTEIN PICCOLO ISOFORM X1"/>
    <property type="match status" value="1"/>
</dbReference>
<keyword evidence="3" id="KW-1185">Reference proteome</keyword>
<reference evidence="2 3" key="1">
    <citation type="submission" date="2021-04" db="EMBL/GenBank/DDBJ databases">
        <authorList>
            <person name="De Guttry C."/>
            <person name="Zahm M."/>
            <person name="Klopp C."/>
            <person name="Cabau C."/>
            <person name="Louis A."/>
            <person name="Berthelot C."/>
            <person name="Parey E."/>
            <person name="Roest Crollius H."/>
            <person name="Montfort J."/>
            <person name="Robinson-Rechavi M."/>
            <person name="Bucao C."/>
            <person name="Bouchez O."/>
            <person name="Gislard M."/>
            <person name="Lluch J."/>
            <person name="Milhes M."/>
            <person name="Lampietro C."/>
            <person name="Lopez Roques C."/>
            <person name="Donnadieu C."/>
            <person name="Braasch I."/>
            <person name="Desvignes T."/>
            <person name="Postlethwait J."/>
            <person name="Bobe J."/>
            <person name="Wedekind C."/>
            <person name="Guiguen Y."/>
        </authorList>
    </citation>
    <scope>NUCLEOTIDE SEQUENCE [LARGE SCALE GENOMIC DNA]</scope>
    <source>
        <strain evidence="2">Cs_M1</strain>
        <tissue evidence="2">Blood</tissue>
    </source>
</reference>
<dbReference type="SUPFAM" id="SSF49562">
    <property type="entry name" value="C2 domain (Calcium/lipid-binding domain, CaLB)"/>
    <property type="match status" value="1"/>
</dbReference>
<protein>
    <recommendedName>
        <fullName evidence="1">C2 domain-containing protein</fullName>
    </recommendedName>
</protein>
<dbReference type="GO" id="GO:0048788">
    <property type="term" value="C:cytoskeleton of presynaptic active zone"/>
    <property type="evidence" value="ECO:0007669"/>
    <property type="project" value="TreeGrafter"/>
</dbReference>
<evidence type="ECO:0000313" key="3">
    <source>
        <dbReference type="Proteomes" id="UP001356427"/>
    </source>
</evidence>